<dbReference type="PROSITE" id="PS50994">
    <property type="entry name" value="INTEGRASE"/>
    <property type="match status" value="1"/>
</dbReference>
<evidence type="ECO:0000256" key="1">
    <source>
        <dbReference type="SAM" id="Coils"/>
    </source>
</evidence>
<dbReference type="GO" id="GO:0015074">
    <property type="term" value="P:DNA integration"/>
    <property type="evidence" value="ECO:0007669"/>
    <property type="project" value="InterPro"/>
</dbReference>
<reference evidence="3 4" key="1">
    <citation type="submission" date="2019-08" db="EMBL/GenBank/DDBJ databases">
        <title>Luteimonas viscosus sp. nov., isolated from soil of a sunflower field.</title>
        <authorList>
            <person name="Jianli Z."/>
            <person name="Ying Z."/>
        </authorList>
    </citation>
    <scope>NUCLEOTIDE SEQUENCE [LARGE SCALE GENOMIC DNA]</scope>
    <source>
        <strain evidence="3 4">XBU10</strain>
    </source>
</reference>
<dbReference type="AlphaFoldDB" id="A0A5D4XNM4"/>
<proteinExistence type="predicted"/>
<dbReference type="GO" id="GO:0003676">
    <property type="term" value="F:nucleic acid binding"/>
    <property type="evidence" value="ECO:0007669"/>
    <property type="project" value="InterPro"/>
</dbReference>
<evidence type="ECO:0000313" key="3">
    <source>
        <dbReference type="EMBL" id="TYT26179.1"/>
    </source>
</evidence>
<dbReference type="InterPro" id="IPR012337">
    <property type="entry name" value="RNaseH-like_sf"/>
</dbReference>
<protein>
    <submittedName>
        <fullName evidence="3">IS3 family transposase</fullName>
    </submittedName>
</protein>
<dbReference type="Pfam" id="PF13683">
    <property type="entry name" value="rve_3"/>
    <property type="match status" value="1"/>
</dbReference>
<dbReference type="InterPro" id="IPR036397">
    <property type="entry name" value="RNaseH_sf"/>
</dbReference>
<sequence length="432" mass="49330">MPGTTVGTVVWGRIADHAGTARIGVCVRQVSRERVGRLAFAGSKAHARVEPQLGAEVFIMTPTNVRRPAKVGRFKKLSHQKVARMLLDYDCGESMASVARRYDISAGAFTHWKPYVGLTAKWLAHVRGLEQENDYLNRRILQLEHKLRATTKLIRSLETRRKRRSLYSASLQAVFNLSRTDANAACGLAHSVGHQGVAQEGDKRLVAVMRKYLAENPGDGFRGMFHVLLRDENCTRGHARMLYYQAMLQRRWRKKPAPLPERVVRKIKPAGHRDQIWSMDFLMDVLPSGRRFFVFSALDDYCREGVICRVLPKATATATVEALELARLQGRVPGTIRSDNGGQFKSATYLHWTDRYQVRRRYSRPGHCEDNPIAESFNATLRREVLDCYKFRSLAEVQRMLDDWRVRYNFGRPHTSLQGLSPLQFAELHSIK</sequence>
<dbReference type="InterPro" id="IPR001584">
    <property type="entry name" value="Integrase_cat-core"/>
</dbReference>
<dbReference type="NCBIfam" id="NF033516">
    <property type="entry name" value="transpos_IS3"/>
    <property type="match status" value="1"/>
</dbReference>
<evidence type="ECO:0000313" key="4">
    <source>
        <dbReference type="Proteomes" id="UP000324973"/>
    </source>
</evidence>
<evidence type="ECO:0000259" key="2">
    <source>
        <dbReference type="PROSITE" id="PS50994"/>
    </source>
</evidence>
<accession>A0A5D4XNM4</accession>
<dbReference type="PANTHER" id="PTHR47515:SF2">
    <property type="entry name" value="INTEGRASE CORE DOMAIN PROTEIN"/>
    <property type="match status" value="1"/>
</dbReference>
<dbReference type="PANTHER" id="PTHR47515">
    <property type="entry name" value="LOW CALCIUM RESPONSE LOCUS PROTEIN T"/>
    <property type="match status" value="1"/>
</dbReference>
<dbReference type="InterPro" id="IPR048020">
    <property type="entry name" value="Transpos_IS3"/>
</dbReference>
<keyword evidence="4" id="KW-1185">Reference proteome</keyword>
<feature type="domain" description="Integrase catalytic" evidence="2">
    <location>
        <begin position="265"/>
        <end position="430"/>
    </location>
</feature>
<dbReference type="EMBL" id="VTFT01000001">
    <property type="protein sequence ID" value="TYT26179.1"/>
    <property type="molecule type" value="Genomic_DNA"/>
</dbReference>
<comment type="caution">
    <text evidence="3">The sequence shown here is derived from an EMBL/GenBank/DDBJ whole genome shotgun (WGS) entry which is preliminary data.</text>
</comment>
<dbReference type="SUPFAM" id="SSF53098">
    <property type="entry name" value="Ribonuclease H-like"/>
    <property type="match status" value="1"/>
</dbReference>
<feature type="coiled-coil region" evidence="1">
    <location>
        <begin position="126"/>
        <end position="160"/>
    </location>
</feature>
<organism evidence="3 4">
    <name type="scientific">Luteimonas viscosa</name>
    <dbReference type="NCBI Taxonomy" id="1132694"/>
    <lineage>
        <taxon>Bacteria</taxon>
        <taxon>Pseudomonadati</taxon>
        <taxon>Pseudomonadota</taxon>
        <taxon>Gammaproteobacteria</taxon>
        <taxon>Lysobacterales</taxon>
        <taxon>Lysobacteraceae</taxon>
        <taxon>Luteimonas</taxon>
    </lineage>
</organism>
<dbReference type="Proteomes" id="UP000324973">
    <property type="component" value="Unassembled WGS sequence"/>
</dbReference>
<gene>
    <name evidence="3" type="ORF">FZO89_07850</name>
</gene>
<name>A0A5D4XNM4_9GAMM</name>
<keyword evidence="1" id="KW-0175">Coiled coil</keyword>
<dbReference type="Gene3D" id="3.30.420.10">
    <property type="entry name" value="Ribonuclease H-like superfamily/Ribonuclease H"/>
    <property type="match status" value="1"/>
</dbReference>